<organism evidence="2 3">
    <name type="scientific">Cytospora mali</name>
    <name type="common">Apple Valsa canker fungus</name>
    <name type="synonym">Valsa mali</name>
    <dbReference type="NCBI Taxonomy" id="578113"/>
    <lineage>
        <taxon>Eukaryota</taxon>
        <taxon>Fungi</taxon>
        <taxon>Dikarya</taxon>
        <taxon>Ascomycota</taxon>
        <taxon>Pezizomycotina</taxon>
        <taxon>Sordariomycetes</taxon>
        <taxon>Sordariomycetidae</taxon>
        <taxon>Diaporthales</taxon>
        <taxon>Cytosporaceae</taxon>
        <taxon>Cytospora</taxon>
    </lineage>
</organism>
<dbReference type="InterPro" id="IPR022025">
    <property type="entry name" value="Amidoligase_2"/>
</dbReference>
<name>A0A194UWA7_CYTMA</name>
<gene>
    <name evidence="2" type="ORF">VP1G_03315</name>
</gene>
<dbReference type="Proteomes" id="UP000078576">
    <property type="component" value="Unassembled WGS sequence"/>
</dbReference>
<evidence type="ECO:0000256" key="1">
    <source>
        <dbReference type="SAM" id="MobiDB-lite"/>
    </source>
</evidence>
<feature type="compositionally biased region" description="Polar residues" evidence="1">
    <location>
        <begin position="190"/>
        <end position="214"/>
    </location>
</feature>
<sequence length="671" mass="74422">MPSQHPPHDPFGGSDQGRRQPQDTPDESPTEESETMDTDQDTETFLAYRQHRYGRERDNGRHLLLQVGHGQVEGLPWNWFFEAEPLGIVRRGAIAADIYDNRRNADYPPEPRTASERARAMGIYPEPIRSIWKPIFSRPISPLSKRSKADDRAIAAAICSRIGEAMGWEPVQYIIEDDTPAVPETEAQVPRTQDTTTQDPSQVENIAAPSSSAPRATGIRETRASRRNVPGNNARGSVGSAAFSEAVDSRLEDASEAGTSVPGTSANEESPERGHVIVGREDPNLARNTNVTVGWEIEFLVPLAKGVAPSEILEDGRYFVSKEEQRGRVMSEGIPARAHIAKLLREARIPTIHTDLHDPVQVRIAAAYLPNPEALDVSDPYAVWKVVSELDCMVVNYNLDFDYVGLEFNSRKLPANKIGFADLENALRVVRNNVLVSLTKSCGLHVHVDASVLDLNEMRHFVSIYTTVEAVLFSLCDPNRRGNVWCHPVFEHSGLAVDADAALGQGSEEEPRTYDMPAKLRLMYTSIHDLSDEQQLQRGLRAPRGFRTALNMKLVGRDKYTFEFRHFQSSLDAVVIRQWTRVCLALVMAAKGLGGYGQHPASQVYDVFYQVSCRPEDQAWQSLLRVLGLGDDIGFWDSLRSSYPPPREGGSGSASDSEDGLSAALHLPRVD</sequence>
<proteinExistence type="predicted"/>
<protein>
    <submittedName>
        <fullName evidence="2">Uncharacterized protein</fullName>
    </submittedName>
</protein>
<feature type="region of interest" description="Disordered" evidence="1">
    <location>
        <begin position="644"/>
        <end position="671"/>
    </location>
</feature>
<feature type="compositionally biased region" description="Acidic residues" evidence="1">
    <location>
        <begin position="24"/>
        <end position="42"/>
    </location>
</feature>
<feature type="compositionally biased region" description="Polar residues" evidence="1">
    <location>
        <begin position="257"/>
        <end position="268"/>
    </location>
</feature>
<reference evidence="3" key="1">
    <citation type="submission" date="2014-12" db="EMBL/GenBank/DDBJ databases">
        <title>Genome Sequence of Valsa Canker Pathogens Uncovers a Specific Adaption of Colonization on Woody Bark.</title>
        <authorList>
            <person name="Yin Z."/>
            <person name="Liu H."/>
            <person name="Gao X."/>
            <person name="Li Z."/>
            <person name="Song N."/>
            <person name="Ke X."/>
            <person name="Dai Q."/>
            <person name="Wu Y."/>
            <person name="Sun Y."/>
            <person name="Xu J.-R."/>
            <person name="Kang Z.K."/>
            <person name="Wang L."/>
            <person name="Huang L."/>
        </authorList>
    </citation>
    <scope>NUCLEOTIDE SEQUENCE [LARGE SCALE GENOMIC DNA]</scope>
    <source>
        <strain evidence="3">SXYL134</strain>
    </source>
</reference>
<feature type="region of interest" description="Disordered" evidence="1">
    <location>
        <begin position="1"/>
        <end position="42"/>
    </location>
</feature>
<dbReference type="AlphaFoldDB" id="A0A194UWA7"/>
<keyword evidence="3" id="KW-1185">Reference proteome</keyword>
<feature type="region of interest" description="Disordered" evidence="1">
    <location>
        <begin position="185"/>
        <end position="273"/>
    </location>
</feature>
<dbReference type="PANTHER" id="PTHR36847">
    <property type="entry name" value="AMIDOLIGASE ENZYME"/>
    <property type="match status" value="1"/>
</dbReference>
<dbReference type="Pfam" id="PF12224">
    <property type="entry name" value="Amidoligase_2"/>
    <property type="match status" value="1"/>
</dbReference>
<evidence type="ECO:0000313" key="2">
    <source>
        <dbReference type="EMBL" id="KUI55904.1"/>
    </source>
</evidence>
<accession>A0A194UWA7</accession>
<evidence type="ECO:0000313" key="3">
    <source>
        <dbReference type="Proteomes" id="UP000078576"/>
    </source>
</evidence>
<dbReference type="STRING" id="694573.A0A194UWA7"/>
<dbReference type="EMBL" id="KN714684">
    <property type="protein sequence ID" value="KUI55904.1"/>
    <property type="molecule type" value="Genomic_DNA"/>
</dbReference>
<dbReference type="PANTHER" id="PTHR36847:SF1">
    <property type="entry name" value="AMIDOLIGASE ENZYME"/>
    <property type="match status" value="1"/>
</dbReference>
<dbReference type="OrthoDB" id="412402at2759"/>